<evidence type="ECO:0000313" key="3">
    <source>
        <dbReference type="Proteomes" id="UP000094960"/>
    </source>
</evidence>
<dbReference type="AlphaFoldDB" id="A0A1D7Y394"/>
<evidence type="ECO:0000313" key="2">
    <source>
        <dbReference type="EMBL" id="AOR30053.1"/>
    </source>
</evidence>
<gene>
    <name evidence="2" type="ORF">BFF78_02280</name>
</gene>
<feature type="compositionally biased region" description="Gly residues" evidence="1">
    <location>
        <begin position="77"/>
        <end position="87"/>
    </location>
</feature>
<protein>
    <submittedName>
        <fullName evidence="2">Uncharacterized protein</fullName>
    </submittedName>
</protein>
<dbReference type="RefSeq" id="WP_069776707.1">
    <property type="nucleotide sequence ID" value="NZ_CP017248.1"/>
</dbReference>
<dbReference type="Proteomes" id="UP000094960">
    <property type="component" value="Chromosome"/>
</dbReference>
<proteinExistence type="predicted"/>
<keyword evidence="3" id="KW-1185">Reference proteome</keyword>
<evidence type="ECO:0000256" key="1">
    <source>
        <dbReference type="SAM" id="MobiDB-lite"/>
    </source>
</evidence>
<accession>A0A1D7Y394</accession>
<feature type="region of interest" description="Disordered" evidence="1">
    <location>
        <begin position="35"/>
        <end position="87"/>
    </location>
</feature>
<reference evidence="3" key="1">
    <citation type="submission" date="2016-09" db="EMBL/GenBank/DDBJ databases">
        <title>Streptomyces puniciscabiei strain:TW1S1 Genome sequencing and assembly.</title>
        <authorList>
            <person name="Kim M.-K."/>
            <person name="Kim S.B."/>
        </authorList>
    </citation>
    <scope>NUCLEOTIDE SEQUENCE [LARGE SCALE GENOMIC DNA]</scope>
    <source>
        <strain evidence="3">TW1S1</strain>
    </source>
</reference>
<organism evidence="2 3">
    <name type="scientific">Streptomyces fodineus</name>
    <dbReference type="NCBI Taxonomy" id="1904616"/>
    <lineage>
        <taxon>Bacteria</taxon>
        <taxon>Bacillati</taxon>
        <taxon>Actinomycetota</taxon>
        <taxon>Actinomycetes</taxon>
        <taxon>Kitasatosporales</taxon>
        <taxon>Streptomycetaceae</taxon>
        <taxon>Streptomyces</taxon>
    </lineage>
</organism>
<dbReference type="EMBL" id="CP017248">
    <property type="protein sequence ID" value="AOR30053.1"/>
    <property type="molecule type" value="Genomic_DNA"/>
</dbReference>
<dbReference type="KEGG" id="spun:BFF78_02280"/>
<sequence>MFDPYFSSKTAAIAAAARRRRLRIARDTVAAAQPVPDLVPTGSSGMGRRSSRRALPWVAAASSGQSTADIGVAPADGPGGDTAGHCL</sequence>
<name>A0A1D7Y394_9ACTN</name>